<protein>
    <recommendedName>
        <fullName evidence="3">AMP-activated protein kinase glycogen-binding domain-containing protein</fullName>
    </recommendedName>
</protein>
<dbReference type="InterPro" id="IPR014756">
    <property type="entry name" value="Ig_E-set"/>
</dbReference>
<feature type="domain" description="AMP-activated protein kinase glycogen-binding" evidence="3">
    <location>
        <begin position="85"/>
        <end position="159"/>
    </location>
</feature>
<dbReference type="VEuPathDB" id="FungiDB:PGUG_05093"/>
<proteinExistence type="inferred from homology"/>
<name>A5DP92_PICGU</name>
<evidence type="ECO:0000259" key="3">
    <source>
        <dbReference type="Pfam" id="PF16561"/>
    </source>
</evidence>
<sequence>MVCISLECGLARCCLSLRFGNWWSFRDFMAAVFDSEYFSLYLAGQFSTFFEPCWVYHSRMDTCGNSETNVQPRTSGIITNNRPSGGPQTVEVTGNFDDWSRSLKASKLDSGQFTATVKVPKRQKLVFKFVIDDADWEVSGDYKIERDENGIENNYLDASELVEDTESVTSSSSKTTPVSKSGIDDTEKLTQTSSKTTPLSKSGTDGAEGLTQTSTTESSFAAVSSSATVPESYEEVQSQESPALVEHDDMGVSMDTPTNSLDNSALLQNTTTNSKNSATKVQDHGKFPIPGDSQVLDSEYHSVDQFRVPGSFPSTPPRGGSTRSQESSSVKKEGFMSKLKSMFR</sequence>
<dbReference type="CDD" id="cd02859">
    <property type="entry name" value="E_set_AMPKbeta_like_N"/>
    <property type="match status" value="1"/>
</dbReference>
<dbReference type="GeneID" id="5124990"/>
<reference evidence="4 5" key="1">
    <citation type="journal article" date="2009" name="Nature">
        <title>Evolution of pathogenicity and sexual reproduction in eight Candida genomes.</title>
        <authorList>
            <person name="Butler G."/>
            <person name="Rasmussen M.D."/>
            <person name="Lin M.F."/>
            <person name="Santos M.A."/>
            <person name="Sakthikumar S."/>
            <person name="Munro C.A."/>
            <person name="Rheinbay E."/>
            <person name="Grabherr M."/>
            <person name="Forche A."/>
            <person name="Reedy J.L."/>
            <person name="Agrafioti I."/>
            <person name="Arnaud M.B."/>
            <person name="Bates S."/>
            <person name="Brown A.J."/>
            <person name="Brunke S."/>
            <person name="Costanzo M.C."/>
            <person name="Fitzpatrick D.A."/>
            <person name="de Groot P.W."/>
            <person name="Harris D."/>
            <person name="Hoyer L.L."/>
            <person name="Hube B."/>
            <person name="Klis F.M."/>
            <person name="Kodira C."/>
            <person name="Lennard N."/>
            <person name="Logue M.E."/>
            <person name="Martin R."/>
            <person name="Neiman A.M."/>
            <person name="Nikolaou E."/>
            <person name="Quail M.A."/>
            <person name="Quinn J."/>
            <person name="Santos M.C."/>
            <person name="Schmitzberger F.F."/>
            <person name="Sherlock G."/>
            <person name="Shah P."/>
            <person name="Silverstein K.A."/>
            <person name="Skrzypek M.S."/>
            <person name="Soll D."/>
            <person name="Staggs R."/>
            <person name="Stansfield I."/>
            <person name="Stumpf M.P."/>
            <person name="Sudbery P.E."/>
            <person name="Srikantha T."/>
            <person name="Zeng Q."/>
            <person name="Berman J."/>
            <person name="Berriman M."/>
            <person name="Heitman J."/>
            <person name="Gow N.A."/>
            <person name="Lorenz M.C."/>
            <person name="Birren B.W."/>
            <person name="Kellis M."/>
            <person name="Cuomo C.A."/>
        </authorList>
    </citation>
    <scope>NUCLEOTIDE SEQUENCE [LARGE SCALE GENOMIC DNA]</scope>
    <source>
        <strain evidence="5">ATCC 6260 / CBS 566 / DSM 6381 / JCM 1539 / NBRC 10279 / NRRL Y-324</strain>
    </source>
</reference>
<dbReference type="InParanoid" id="A5DP92"/>
<dbReference type="Proteomes" id="UP000001997">
    <property type="component" value="Unassembled WGS sequence"/>
</dbReference>
<evidence type="ECO:0000256" key="1">
    <source>
        <dbReference type="ARBA" id="ARBA00038216"/>
    </source>
</evidence>
<dbReference type="KEGG" id="pgu:PGUG_05093"/>
<dbReference type="PANTHER" id="PTHR10343:SF81">
    <property type="entry name" value="CRUCIFORM DNA-RECOGNIZING PROTEIN 1-RELATED"/>
    <property type="match status" value="1"/>
</dbReference>
<dbReference type="STRING" id="294746.A5DP92"/>
<dbReference type="GO" id="GO:0007165">
    <property type="term" value="P:signal transduction"/>
    <property type="evidence" value="ECO:0007669"/>
    <property type="project" value="TreeGrafter"/>
</dbReference>
<feature type="compositionally biased region" description="Polar residues" evidence="2">
    <location>
        <begin position="189"/>
        <end position="203"/>
    </location>
</feature>
<organism evidence="4 5">
    <name type="scientific">Meyerozyma guilliermondii (strain ATCC 6260 / CBS 566 / DSM 6381 / JCM 1539 / NBRC 10279 / NRRL Y-324)</name>
    <name type="common">Yeast</name>
    <name type="synonym">Candida guilliermondii</name>
    <dbReference type="NCBI Taxonomy" id="294746"/>
    <lineage>
        <taxon>Eukaryota</taxon>
        <taxon>Fungi</taxon>
        <taxon>Dikarya</taxon>
        <taxon>Ascomycota</taxon>
        <taxon>Saccharomycotina</taxon>
        <taxon>Pichiomycetes</taxon>
        <taxon>Debaryomycetaceae</taxon>
        <taxon>Meyerozyma</taxon>
    </lineage>
</organism>
<dbReference type="OMA" id="NEEWCAS"/>
<dbReference type="GO" id="GO:0005634">
    <property type="term" value="C:nucleus"/>
    <property type="evidence" value="ECO:0007669"/>
    <property type="project" value="TreeGrafter"/>
</dbReference>
<dbReference type="InterPro" id="IPR013783">
    <property type="entry name" value="Ig-like_fold"/>
</dbReference>
<dbReference type="InterPro" id="IPR050827">
    <property type="entry name" value="CRP1_MDG1_kinase"/>
</dbReference>
<dbReference type="InterPro" id="IPR032640">
    <property type="entry name" value="AMPK1_CBM"/>
</dbReference>
<dbReference type="AlphaFoldDB" id="A5DP92"/>
<feature type="compositionally biased region" description="Low complexity" evidence="2">
    <location>
        <begin position="167"/>
        <end position="181"/>
    </location>
</feature>
<dbReference type="EMBL" id="CH408160">
    <property type="protein sequence ID" value="EDK40995.2"/>
    <property type="molecule type" value="Genomic_DNA"/>
</dbReference>
<accession>A5DP92</accession>
<evidence type="ECO:0000313" key="4">
    <source>
        <dbReference type="EMBL" id="EDK40995.2"/>
    </source>
</evidence>
<dbReference type="GO" id="GO:0019901">
    <property type="term" value="F:protein kinase binding"/>
    <property type="evidence" value="ECO:0007669"/>
    <property type="project" value="TreeGrafter"/>
</dbReference>
<dbReference type="GO" id="GO:0031588">
    <property type="term" value="C:nucleotide-activated protein kinase complex"/>
    <property type="evidence" value="ECO:0007669"/>
    <property type="project" value="TreeGrafter"/>
</dbReference>
<dbReference type="PANTHER" id="PTHR10343">
    <property type="entry name" value="5'-AMP-ACTIVATED PROTEIN KINASE , BETA SUBUNIT"/>
    <property type="match status" value="1"/>
</dbReference>
<dbReference type="OrthoDB" id="5873279at2759"/>
<feature type="region of interest" description="Disordered" evidence="2">
    <location>
        <begin position="272"/>
        <end position="294"/>
    </location>
</feature>
<dbReference type="GO" id="GO:0005737">
    <property type="term" value="C:cytoplasm"/>
    <property type="evidence" value="ECO:0007669"/>
    <property type="project" value="TreeGrafter"/>
</dbReference>
<gene>
    <name evidence="4" type="ORF">PGUG_05093</name>
</gene>
<dbReference type="SUPFAM" id="SSF81296">
    <property type="entry name" value="E set domains"/>
    <property type="match status" value="1"/>
</dbReference>
<dbReference type="HOGENOM" id="CLU_806775_0_0_1"/>
<dbReference type="Gene3D" id="2.60.40.10">
    <property type="entry name" value="Immunoglobulins"/>
    <property type="match status" value="1"/>
</dbReference>
<keyword evidence="5" id="KW-1185">Reference proteome</keyword>
<evidence type="ECO:0000256" key="2">
    <source>
        <dbReference type="SAM" id="MobiDB-lite"/>
    </source>
</evidence>
<comment type="similarity">
    <text evidence="1">Belongs to the CRP1/MDG1 family.</text>
</comment>
<dbReference type="eggNOG" id="KOG1616">
    <property type="taxonomic scope" value="Eukaryota"/>
</dbReference>
<feature type="compositionally biased region" description="Low complexity" evidence="2">
    <location>
        <begin position="213"/>
        <end position="228"/>
    </location>
</feature>
<evidence type="ECO:0000313" key="5">
    <source>
        <dbReference type="Proteomes" id="UP000001997"/>
    </source>
</evidence>
<dbReference type="Pfam" id="PF16561">
    <property type="entry name" value="AMPK1_CBM"/>
    <property type="match status" value="1"/>
</dbReference>
<dbReference type="RefSeq" id="XP_001483138.2">
    <property type="nucleotide sequence ID" value="XM_001483088.1"/>
</dbReference>
<feature type="region of interest" description="Disordered" evidence="2">
    <location>
        <begin position="162"/>
        <end position="241"/>
    </location>
</feature>
<feature type="region of interest" description="Disordered" evidence="2">
    <location>
        <begin position="306"/>
        <end position="344"/>
    </location>
</feature>